<feature type="region of interest" description="Disordered" evidence="10">
    <location>
        <begin position="479"/>
        <end position="501"/>
    </location>
</feature>
<feature type="compositionally biased region" description="Polar residues" evidence="10">
    <location>
        <begin position="485"/>
        <end position="501"/>
    </location>
</feature>
<evidence type="ECO:0000256" key="5">
    <source>
        <dbReference type="ARBA" id="ARBA00023180"/>
    </source>
</evidence>
<evidence type="ECO:0000256" key="3">
    <source>
        <dbReference type="ARBA" id="ARBA00022801"/>
    </source>
</evidence>
<evidence type="ECO:0000256" key="4">
    <source>
        <dbReference type="ARBA" id="ARBA00023001"/>
    </source>
</evidence>
<dbReference type="GO" id="GO:0008810">
    <property type="term" value="F:cellulase activity"/>
    <property type="evidence" value="ECO:0007669"/>
    <property type="project" value="UniProtKB-EC"/>
</dbReference>
<dbReference type="OrthoDB" id="412382at2759"/>
<feature type="non-terminal residue" evidence="11">
    <location>
        <position position="514"/>
    </location>
</feature>
<evidence type="ECO:0000256" key="7">
    <source>
        <dbReference type="ARBA" id="ARBA00023295"/>
    </source>
</evidence>
<keyword evidence="3 9" id="KW-0378">Hydrolase</keyword>
<dbReference type="PANTHER" id="PTHR33753:SF1">
    <property type="entry name" value="ENDO-BETA-1,4-GLUCANASE CELB"/>
    <property type="match status" value="1"/>
</dbReference>
<dbReference type="EMBL" id="NCSJ02000005">
    <property type="protein sequence ID" value="RFU35774.1"/>
    <property type="molecule type" value="Genomic_DNA"/>
</dbReference>
<evidence type="ECO:0000256" key="2">
    <source>
        <dbReference type="ARBA" id="ARBA00006044"/>
    </source>
</evidence>
<evidence type="ECO:0000256" key="10">
    <source>
        <dbReference type="SAM" id="MobiDB-lite"/>
    </source>
</evidence>
<evidence type="ECO:0000313" key="11">
    <source>
        <dbReference type="EMBL" id="RFU35774.1"/>
    </source>
</evidence>
<dbReference type="STRING" id="5539.A0A3E2HQY5"/>
<dbReference type="PRINTS" id="PR00734">
    <property type="entry name" value="GLHYDRLASE7"/>
</dbReference>
<dbReference type="InterPro" id="IPR037019">
    <property type="entry name" value="Glyco_hydro_7_sf"/>
</dbReference>
<feature type="region of interest" description="Disordered" evidence="10">
    <location>
        <begin position="373"/>
        <end position="395"/>
    </location>
</feature>
<keyword evidence="7 9" id="KW-0326">Glycosidase</keyword>
<name>A0A3E2HQY5_SCYLI</name>
<dbReference type="Gene3D" id="2.70.100.10">
    <property type="entry name" value="Glycoside hydrolase, family 7, domain"/>
    <property type="match status" value="1"/>
</dbReference>
<dbReference type="Proteomes" id="UP000258309">
    <property type="component" value="Unassembled WGS sequence"/>
</dbReference>
<dbReference type="InterPro" id="IPR013320">
    <property type="entry name" value="ConA-like_dom_sf"/>
</dbReference>
<sequence>MELNVCYMPTPLPINMTNAAENFQGNTFTVASFLILIAVLPLITAQQIGTDTPEVHPKLPTWKCTTAGGCVQQDTSVVLDWNYRWIHTVNGSTSCTTSSGVNHSLCPNEETCAQNCAIEGVDYSSSGISTSGDALTLHQFVQNNGALSSASPRVYLLGPDGDYEMLQLLNQELRFDVDVSTLVCGENGALYLSEMDASGGRSQYNPSGANYGSGYCDAQCPVQNWYNGTLNTNGQGYCCNEMDIWEANANATALTPHPCEGNTCDPSGCGFNPYAMGAHSYYGNNGVVNTLEPFTVITQFYTNDNTSTGTLTEIRRLYIQDGQVIQNAVSSSGLDSITASWCSSSDSTAASLGGLTTMGGETLVQPFRMVVARRRRRQQPQPQPPAVQPPLFVPRQQPPQAIQPPRPVQLAQFRLIGANVEGGATQAPCKHNTQQALSGHRPPTKIKAAKTKTKTSRRDSFVGSKTTPRATATLALCPPPRPTRHPTSGTLANQQQNSAVDTSFVARRKKIVDI</sequence>
<dbReference type="AlphaFoldDB" id="A0A3E2HQY5"/>
<keyword evidence="5" id="KW-0325">Glycoprotein</keyword>
<comment type="caution">
    <text evidence="11">The sequence shown here is derived from an EMBL/GenBank/DDBJ whole genome shotgun (WGS) entry which is preliminary data.</text>
</comment>
<dbReference type="InterPro" id="IPR001722">
    <property type="entry name" value="Glyco_hydro_7"/>
</dbReference>
<proteinExistence type="inferred from homology"/>
<organism evidence="11 12">
    <name type="scientific">Scytalidium lignicola</name>
    <name type="common">Hyphomycete</name>
    <dbReference type="NCBI Taxonomy" id="5539"/>
    <lineage>
        <taxon>Eukaryota</taxon>
        <taxon>Fungi</taxon>
        <taxon>Dikarya</taxon>
        <taxon>Ascomycota</taxon>
        <taxon>Pezizomycotina</taxon>
        <taxon>Leotiomycetes</taxon>
        <taxon>Leotiomycetes incertae sedis</taxon>
        <taxon>Scytalidium</taxon>
    </lineage>
</organism>
<dbReference type="PANTHER" id="PTHR33753">
    <property type="entry name" value="1,4-BETA-D-GLUCAN CELLOBIOHYDROLASE B"/>
    <property type="match status" value="1"/>
</dbReference>
<accession>A0A3E2HQY5</accession>
<keyword evidence="8 9" id="KW-0624">Polysaccharide degradation</keyword>
<keyword evidence="6" id="KW-0119">Carbohydrate metabolism</keyword>
<keyword evidence="12" id="KW-1185">Reference proteome</keyword>
<protein>
    <recommendedName>
        <fullName evidence="9">Glucanase</fullName>
        <ecNumber evidence="9">3.2.1.-</ecNumber>
    </recommendedName>
</protein>
<keyword evidence="4 9" id="KW-0136">Cellulose degradation</keyword>
<dbReference type="SUPFAM" id="SSF49899">
    <property type="entry name" value="Concanavalin A-like lectins/glucanases"/>
    <property type="match status" value="1"/>
</dbReference>
<dbReference type="CDD" id="cd07999">
    <property type="entry name" value="GH7_CBH_EG"/>
    <property type="match status" value="1"/>
</dbReference>
<comment type="similarity">
    <text evidence="2 9">Belongs to the glycosyl hydrolase 7 (cellulase C) family.</text>
</comment>
<reference evidence="11 12" key="1">
    <citation type="submission" date="2018-05" db="EMBL/GenBank/DDBJ databases">
        <title>Draft genome sequence of Scytalidium lignicola DSM 105466, a ubiquitous saprotrophic fungus.</title>
        <authorList>
            <person name="Buettner E."/>
            <person name="Gebauer A.M."/>
            <person name="Hofrichter M."/>
            <person name="Liers C."/>
            <person name="Kellner H."/>
        </authorList>
    </citation>
    <scope>NUCLEOTIDE SEQUENCE [LARGE SCALE GENOMIC DNA]</scope>
    <source>
        <strain evidence="11 12">DSM 105466</strain>
    </source>
</reference>
<evidence type="ECO:0000256" key="8">
    <source>
        <dbReference type="ARBA" id="ARBA00023326"/>
    </source>
</evidence>
<dbReference type="GO" id="GO:0030245">
    <property type="term" value="P:cellulose catabolic process"/>
    <property type="evidence" value="ECO:0007669"/>
    <property type="project" value="UniProtKB-KW"/>
</dbReference>
<evidence type="ECO:0000256" key="6">
    <source>
        <dbReference type="ARBA" id="ARBA00023277"/>
    </source>
</evidence>
<evidence type="ECO:0000256" key="1">
    <source>
        <dbReference type="ARBA" id="ARBA00000966"/>
    </source>
</evidence>
<dbReference type="Pfam" id="PF00840">
    <property type="entry name" value="Glyco_hydro_7"/>
    <property type="match status" value="1"/>
</dbReference>
<feature type="non-terminal residue" evidence="11">
    <location>
        <position position="1"/>
    </location>
</feature>
<dbReference type="EC" id="3.2.1.-" evidence="9"/>
<comment type="catalytic activity">
    <reaction evidence="1">
        <text>Endohydrolysis of (1-&gt;4)-beta-D-glucosidic linkages in cellulose, lichenin and cereal beta-D-glucans.</text>
        <dbReference type="EC" id="3.2.1.4"/>
    </reaction>
</comment>
<feature type="compositionally biased region" description="Pro residues" evidence="10">
    <location>
        <begin position="381"/>
        <end position="392"/>
    </location>
</feature>
<gene>
    <name evidence="11" type="ORF">B7463_g565</name>
</gene>
<evidence type="ECO:0000313" key="12">
    <source>
        <dbReference type="Proteomes" id="UP000258309"/>
    </source>
</evidence>
<evidence type="ECO:0000256" key="9">
    <source>
        <dbReference type="RuleBase" id="RU361164"/>
    </source>
</evidence>